<dbReference type="EMBL" id="MHQS01000010">
    <property type="protein sequence ID" value="OHA08811.1"/>
    <property type="molecule type" value="Genomic_DNA"/>
</dbReference>
<dbReference type="InterPro" id="IPR050135">
    <property type="entry name" value="dGTPase-like"/>
</dbReference>
<reference evidence="2 3" key="1">
    <citation type="journal article" date="2016" name="Nat. Commun.">
        <title>Thousands of microbial genomes shed light on interconnected biogeochemical processes in an aquifer system.</title>
        <authorList>
            <person name="Anantharaman K."/>
            <person name="Brown C.T."/>
            <person name="Hug L.A."/>
            <person name="Sharon I."/>
            <person name="Castelle C.J."/>
            <person name="Probst A.J."/>
            <person name="Thomas B.C."/>
            <person name="Singh A."/>
            <person name="Wilkins M.J."/>
            <person name="Karaoz U."/>
            <person name="Brodie E.L."/>
            <person name="Williams K.H."/>
            <person name="Hubbard S.S."/>
            <person name="Banfield J.F."/>
        </authorList>
    </citation>
    <scope>NUCLEOTIDE SEQUENCE [LARGE SCALE GENOMIC DNA]</scope>
</reference>
<accession>A0A1G2LDA4</accession>
<dbReference type="Proteomes" id="UP000176705">
    <property type="component" value="Unassembled WGS sequence"/>
</dbReference>
<dbReference type="PANTHER" id="PTHR11373">
    <property type="entry name" value="DEOXYNUCLEOSIDE TRIPHOSPHATE TRIPHOSPHOHYDROLASE"/>
    <property type="match status" value="1"/>
</dbReference>
<dbReference type="PANTHER" id="PTHR11373:SF4">
    <property type="entry name" value="DEOXYNUCLEOSIDE TRIPHOSPHATE TRIPHOSPHOHYDROLASE SAMHD1"/>
    <property type="match status" value="1"/>
</dbReference>
<dbReference type="STRING" id="1802280.A3B37_00475"/>
<dbReference type="CDD" id="cd00077">
    <property type="entry name" value="HDc"/>
    <property type="match status" value="1"/>
</dbReference>
<evidence type="ECO:0000259" key="1">
    <source>
        <dbReference type="SMART" id="SM00471"/>
    </source>
</evidence>
<dbReference type="SUPFAM" id="SSF109604">
    <property type="entry name" value="HD-domain/PDEase-like"/>
    <property type="match status" value="1"/>
</dbReference>
<name>A0A1G2LDA4_9BACT</name>
<sequence length="402" mass="45194">MRYRDIIYGPIDIPEEIWKLFGDPLLVRLRGISQAVLPVEMNPFATAANRFQHGVGVWHLARRLCERSEFKHLDSLLPLAGLLHDAGSPPFSHTGEWFMRDAIGHDGETHLREVLRGTELASALEALGADPERIADFVEGKAKPWSDLLNGSLDLDNLDNIRRFAASCGIPAKYDPLVLAASFRVSPDGEAVALDAASRQHLLEWHIARKGVYESVYDEPHLPLGMMLHRAIELAHLAGELPQTFWRLTDQEAFQHLERCNEGTQALVRNVRRLQPYRLVAEWSGHDSLDIPWGDWRIRKAVGDEIAEFAGVQPGEACAYLGAGKDWRNVPLPFRDGDRLEFDPGGDSFPVYRIKIYLRRAPSRLAKLALRNLPEFCRLAISHRMIRPISLRPAAPIAPAGF</sequence>
<dbReference type="Pfam" id="PF01966">
    <property type="entry name" value="HD"/>
    <property type="match status" value="1"/>
</dbReference>
<dbReference type="Gene3D" id="1.10.3210.10">
    <property type="entry name" value="Hypothetical protein af1432"/>
    <property type="match status" value="1"/>
</dbReference>
<feature type="domain" description="HD/PDEase" evidence="1">
    <location>
        <begin position="46"/>
        <end position="170"/>
    </location>
</feature>
<gene>
    <name evidence="2" type="ORF">A3B37_00475</name>
</gene>
<dbReference type="InterPro" id="IPR006674">
    <property type="entry name" value="HD_domain"/>
</dbReference>
<protein>
    <recommendedName>
        <fullName evidence="1">HD/PDEase domain-containing protein</fullName>
    </recommendedName>
</protein>
<dbReference type="GO" id="GO:0008832">
    <property type="term" value="F:dGTPase activity"/>
    <property type="evidence" value="ECO:0007669"/>
    <property type="project" value="TreeGrafter"/>
</dbReference>
<evidence type="ECO:0000313" key="3">
    <source>
        <dbReference type="Proteomes" id="UP000176705"/>
    </source>
</evidence>
<proteinExistence type="predicted"/>
<dbReference type="SMART" id="SM00471">
    <property type="entry name" value="HDc"/>
    <property type="match status" value="1"/>
</dbReference>
<organism evidence="2 3">
    <name type="scientific">Candidatus Sungbacteria bacterium RIFCSPLOWO2_01_FULL_59_16</name>
    <dbReference type="NCBI Taxonomy" id="1802280"/>
    <lineage>
        <taxon>Bacteria</taxon>
        <taxon>Candidatus Sungiibacteriota</taxon>
    </lineage>
</organism>
<dbReference type="AlphaFoldDB" id="A0A1G2LDA4"/>
<dbReference type="GO" id="GO:0006203">
    <property type="term" value="P:dGTP catabolic process"/>
    <property type="evidence" value="ECO:0007669"/>
    <property type="project" value="TreeGrafter"/>
</dbReference>
<evidence type="ECO:0000313" key="2">
    <source>
        <dbReference type="EMBL" id="OHA08811.1"/>
    </source>
</evidence>
<dbReference type="InterPro" id="IPR003607">
    <property type="entry name" value="HD/PDEase_dom"/>
</dbReference>
<comment type="caution">
    <text evidence="2">The sequence shown here is derived from an EMBL/GenBank/DDBJ whole genome shotgun (WGS) entry which is preliminary data.</text>
</comment>